<comment type="caution">
    <text evidence="7">The sequence shown here is derived from an EMBL/GenBank/DDBJ whole genome shotgun (WGS) entry which is preliminary data.</text>
</comment>
<name>W9VJP9_9EURO</name>
<dbReference type="InterPro" id="IPR036188">
    <property type="entry name" value="FAD/NAD-bd_sf"/>
</dbReference>
<protein>
    <recommendedName>
        <fullName evidence="9">Cyclohexanone monooxygenase</fullName>
    </recommendedName>
</protein>
<dbReference type="AlphaFoldDB" id="W9VJP9"/>
<keyword evidence="8" id="KW-1185">Reference proteome</keyword>
<keyword evidence="4" id="KW-0274">FAD</keyword>
<feature type="region of interest" description="Disordered" evidence="6">
    <location>
        <begin position="1"/>
        <end position="27"/>
    </location>
</feature>
<evidence type="ECO:0000256" key="3">
    <source>
        <dbReference type="ARBA" id="ARBA00022630"/>
    </source>
</evidence>
<dbReference type="InterPro" id="IPR020946">
    <property type="entry name" value="Flavin_mOase-like"/>
</dbReference>
<evidence type="ECO:0000313" key="8">
    <source>
        <dbReference type="Proteomes" id="UP000019473"/>
    </source>
</evidence>
<evidence type="ECO:0000256" key="1">
    <source>
        <dbReference type="ARBA" id="ARBA00001974"/>
    </source>
</evidence>
<dbReference type="RefSeq" id="XP_007760848.1">
    <property type="nucleotide sequence ID" value="XM_007762658.1"/>
</dbReference>
<evidence type="ECO:0000256" key="6">
    <source>
        <dbReference type="SAM" id="MobiDB-lite"/>
    </source>
</evidence>
<dbReference type="PANTHER" id="PTHR42877">
    <property type="entry name" value="L-ORNITHINE N(5)-MONOOXYGENASE-RELATED"/>
    <property type="match status" value="1"/>
</dbReference>
<evidence type="ECO:0008006" key="9">
    <source>
        <dbReference type="Google" id="ProtNLM"/>
    </source>
</evidence>
<proteinExistence type="inferred from homology"/>
<dbReference type="eggNOG" id="KOG1399">
    <property type="taxonomic scope" value="Eukaryota"/>
</dbReference>
<organism evidence="7 8">
    <name type="scientific">Cladophialophora yegresii CBS 114405</name>
    <dbReference type="NCBI Taxonomy" id="1182544"/>
    <lineage>
        <taxon>Eukaryota</taxon>
        <taxon>Fungi</taxon>
        <taxon>Dikarya</taxon>
        <taxon>Ascomycota</taxon>
        <taxon>Pezizomycotina</taxon>
        <taxon>Eurotiomycetes</taxon>
        <taxon>Chaetothyriomycetidae</taxon>
        <taxon>Chaetothyriales</taxon>
        <taxon>Herpotrichiellaceae</taxon>
        <taxon>Cladophialophora</taxon>
    </lineage>
</organism>
<feature type="compositionally biased region" description="Low complexity" evidence="6">
    <location>
        <begin position="199"/>
        <end position="210"/>
    </location>
</feature>
<feature type="region of interest" description="Disordered" evidence="6">
    <location>
        <begin position="173"/>
        <end position="214"/>
    </location>
</feature>
<reference evidence="7 8" key="1">
    <citation type="submission" date="2013-03" db="EMBL/GenBank/DDBJ databases">
        <title>The Genome Sequence of Cladophialophora yegresii CBS 114405.</title>
        <authorList>
            <consortium name="The Broad Institute Genomics Platform"/>
            <person name="Cuomo C."/>
            <person name="de Hoog S."/>
            <person name="Gorbushina A."/>
            <person name="Walker B."/>
            <person name="Young S.K."/>
            <person name="Zeng Q."/>
            <person name="Gargeya S."/>
            <person name="Fitzgerald M."/>
            <person name="Haas B."/>
            <person name="Abouelleil A."/>
            <person name="Allen A.W."/>
            <person name="Alvarado L."/>
            <person name="Arachchi H.M."/>
            <person name="Berlin A.M."/>
            <person name="Chapman S.B."/>
            <person name="Gainer-Dewar J."/>
            <person name="Goldberg J."/>
            <person name="Griggs A."/>
            <person name="Gujja S."/>
            <person name="Hansen M."/>
            <person name="Howarth C."/>
            <person name="Imamovic A."/>
            <person name="Ireland A."/>
            <person name="Larimer J."/>
            <person name="McCowan C."/>
            <person name="Murphy C."/>
            <person name="Pearson M."/>
            <person name="Poon T.W."/>
            <person name="Priest M."/>
            <person name="Roberts A."/>
            <person name="Saif S."/>
            <person name="Shea T."/>
            <person name="Sisk P."/>
            <person name="Sykes S."/>
            <person name="Wortman J."/>
            <person name="Nusbaum C."/>
            <person name="Birren B."/>
        </authorList>
    </citation>
    <scope>NUCLEOTIDE SEQUENCE [LARGE SCALE GENOMIC DNA]</scope>
    <source>
        <strain evidence="7 8">CBS 114405</strain>
    </source>
</reference>
<comment type="cofactor">
    <cofactor evidence="1">
        <name>FAD</name>
        <dbReference type="ChEBI" id="CHEBI:57692"/>
    </cofactor>
</comment>
<dbReference type="PANTHER" id="PTHR42877:SF2">
    <property type="entry name" value="FAD_NAD(P)-BINDING DOMAIN-CONTAINING PROTEIN"/>
    <property type="match status" value="1"/>
</dbReference>
<evidence type="ECO:0000256" key="5">
    <source>
        <dbReference type="ARBA" id="ARBA00023002"/>
    </source>
</evidence>
<dbReference type="GO" id="GO:0004499">
    <property type="term" value="F:N,N-dimethylaniline monooxygenase activity"/>
    <property type="evidence" value="ECO:0007669"/>
    <property type="project" value="InterPro"/>
</dbReference>
<dbReference type="GeneID" id="19183233"/>
<dbReference type="Pfam" id="PF13450">
    <property type="entry name" value="NAD_binding_8"/>
    <property type="match status" value="1"/>
</dbReference>
<keyword evidence="5" id="KW-0560">Oxidoreductase</keyword>
<accession>W9VJP9</accession>
<dbReference type="InterPro" id="IPR051209">
    <property type="entry name" value="FAD-bind_Monooxygenase_sf"/>
</dbReference>
<dbReference type="SUPFAM" id="SSF51905">
    <property type="entry name" value="FAD/NAD(P)-binding domain"/>
    <property type="match status" value="1"/>
</dbReference>
<evidence type="ECO:0000256" key="4">
    <source>
        <dbReference type="ARBA" id="ARBA00022827"/>
    </source>
</evidence>
<dbReference type="GO" id="GO:0050661">
    <property type="term" value="F:NADP binding"/>
    <property type="evidence" value="ECO:0007669"/>
    <property type="project" value="InterPro"/>
</dbReference>
<gene>
    <name evidence="7" type="ORF">A1O7_08668</name>
</gene>
<comment type="similarity">
    <text evidence="2">Belongs to the FAD-binding monooxygenase family.</text>
</comment>
<dbReference type="OrthoDB" id="74360at2759"/>
<dbReference type="HOGENOM" id="CLU_006937_6_1_1"/>
<dbReference type="Pfam" id="PF00743">
    <property type="entry name" value="FMO-like"/>
    <property type="match status" value="1"/>
</dbReference>
<dbReference type="EMBL" id="AMGW01000006">
    <property type="protein sequence ID" value="EXJ55738.1"/>
    <property type="molecule type" value="Genomic_DNA"/>
</dbReference>
<evidence type="ECO:0000256" key="2">
    <source>
        <dbReference type="ARBA" id="ARBA00010139"/>
    </source>
</evidence>
<dbReference type="Proteomes" id="UP000019473">
    <property type="component" value="Unassembled WGS sequence"/>
</dbReference>
<sequence>MGSIEISDMGTGGVPPTPKPAPEHVRGHVADHPSITIPMHNVPAFTPTKKLRVVTIGAGYSGMIFAHKLQYTYAAEFADLVEHTIYEAKSCAGGTWVANTYPGVQCDVPSHIYVFPFAPNAEWSRFYSTGAEIREYFQRTVREWNLDRDVVYNTTVERAEWDEGRAQWRLEVRRRGSDSGGDAGADTISGSGTHADADTNSGTANGTHTHTHTDTATRTEYCDVLVSARGILSHWRWPSIRGLHTFRGHKVHSAAWDHTFDYGGKRIGLIGNGSSAIQILPEMARLPGTRLTCFQRTPTWVVCRHTPAKLVGSDDPSPNPAYRDEDKARFRADPAALHEYRKKIVGNVNRGFRIFEKASPQQREIREFATRQMAEKLGHDPRLCAMLIPEFEVGCRRVTPGNGYLEAFTRDNVALTQSHIDHVDERGIRTMDGEYYELDVIICATGFDVSNVPPFPIVGRNGTDLREKWKHEPESYLSVACPEMPNFFMFMGPNATIGHGSLIYSLDWTAEWIVQWLRKLAREDIASVAPKQDVVDELVRYGDEVMKTLTWTGNCRSWYKNNRVDGRVTATFAGSAMLFREMVERIRPEDFELRYRSRNRFRFMGNGFTRFELTDGVDLAWYV</sequence>
<dbReference type="VEuPathDB" id="FungiDB:A1O7_08668"/>
<evidence type="ECO:0000313" key="7">
    <source>
        <dbReference type="EMBL" id="EXJ55738.1"/>
    </source>
</evidence>
<keyword evidence="3" id="KW-0285">Flavoprotein</keyword>
<dbReference type="Gene3D" id="3.50.50.60">
    <property type="entry name" value="FAD/NAD(P)-binding domain"/>
    <property type="match status" value="3"/>
</dbReference>
<dbReference type="GO" id="GO:0050660">
    <property type="term" value="F:flavin adenine dinucleotide binding"/>
    <property type="evidence" value="ECO:0007669"/>
    <property type="project" value="InterPro"/>
</dbReference>